<evidence type="ECO:0000256" key="1">
    <source>
        <dbReference type="SAM" id="MobiDB-lite"/>
    </source>
</evidence>
<reference evidence="2" key="1">
    <citation type="journal article" date="2019" name="BMC Genomics">
        <title>A new reference genome for Sorghum bicolor reveals high levels of sequence similarity between sweet and grain genotypes: implications for the genetics of sugar metabolism.</title>
        <authorList>
            <person name="Cooper E.A."/>
            <person name="Brenton Z.W."/>
            <person name="Flinn B.S."/>
            <person name="Jenkins J."/>
            <person name="Shu S."/>
            <person name="Flowers D."/>
            <person name="Luo F."/>
            <person name="Wang Y."/>
            <person name="Xia P."/>
            <person name="Barry K."/>
            <person name="Daum C."/>
            <person name="Lipzen A."/>
            <person name="Yoshinaga Y."/>
            <person name="Schmutz J."/>
            <person name="Saski C."/>
            <person name="Vermerris W."/>
            <person name="Kresovich S."/>
        </authorList>
    </citation>
    <scope>NUCLEOTIDE SEQUENCE</scope>
</reference>
<gene>
    <name evidence="2" type="ORF">BDA96_01G127400</name>
</gene>
<evidence type="ECO:0000313" key="2">
    <source>
        <dbReference type="EMBL" id="KAG0547977.1"/>
    </source>
</evidence>
<name>A0A921UXF0_SORBI</name>
<accession>A0A921UXF0</accession>
<protein>
    <submittedName>
        <fullName evidence="2">Uncharacterized protein</fullName>
    </submittedName>
</protein>
<feature type="compositionally biased region" description="Basic and acidic residues" evidence="1">
    <location>
        <begin position="46"/>
        <end position="55"/>
    </location>
</feature>
<evidence type="ECO:0000313" key="3">
    <source>
        <dbReference type="Proteomes" id="UP000807115"/>
    </source>
</evidence>
<comment type="caution">
    <text evidence="2">The sequence shown here is derived from an EMBL/GenBank/DDBJ whole genome shotgun (WGS) entry which is preliminary data.</text>
</comment>
<proteinExistence type="predicted"/>
<feature type="region of interest" description="Disordered" evidence="1">
    <location>
        <begin position="1"/>
        <end position="55"/>
    </location>
</feature>
<feature type="compositionally biased region" description="Basic and acidic residues" evidence="1">
    <location>
        <begin position="1"/>
        <end position="12"/>
    </location>
</feature>
<dbReference type="Proteomes" id="UP000807115">
    <property type="component" value="Chromosome 1"/>
</dbReference>
<sequence length="103" mass="11185">MHRAREGDREWRNAPATQAEHCRRKATGKGNADQQMQMQVGGNGKATREGSRPARLRPDGCCCACRPAGRGRALLQWFAGVHADVKGFHRVAAAVGGYIALPF</sequence>
<organism evidence="2 3">
    <name type="scientific">Sorghum bicolor</name>
    <name type="common">Sorghum</name>
    <name type="synonym">Sorghum vulgare</name>
    <dbReference type="NCBI Taxonomy" id="4558"/>
    <lineage>
        <taxon>Eukaryota</taxon>
        <taxon>Viridiplantae</taxon>
        <taxon>Streptophyta</taxon>
        <taxon>Embryophyta</taxon>
        <taxon>Tracheophyta</taxon>
        <taxon>Spermatophyta</taxon>
        <taxon>Magnoliopsida</taxon>
        <taxon>Liliopsida</taxon>
        <taxon>Poales</taxon>
        <taxon>Poaceae</taxon>
        <taxon>PACMAD clade</taxon>
        <taxon>Panicoideae</taxon>
        <taxon>Andropogonodae</taxon>
        <taxon>Andropogoneae</taxon>
        <taxon>Sorghinae</taxon>
        <taxon>Sorghum</taxon>
    </lineage>
</organism>
<dbReference type="AlphaFoldDB" id="A0A921UXF0"/>
<reference evidence="2" key="2">
    <citation type="submission" date="2020-10" db="EMBL/GenBank/DDBJ databases">
        <authorList>
            <person name="Cooper E.A."/>
            <person name="Brenton Z.W."/>
            <person name="Flinn B.S."/>
            <person name="Jenkins J."/>
            <person name="Shu S."/>
            <person name="Flowers D."/>
            <person name="Luo F."/>
            <person name="Wang Y."/>
            <person name="Xia P."/>
            <person name="Barry K."/>
            <person name="Daum C."/>
            <person name="Lipzen A."/>
            <person name="Yoshinaga Y."/>
            <person name="Schmutz J."/>
            <person name="Saski C."/>
            <person name="Vermerris W."/>
            <person name="Kresovich S."/>
        </authorList>
    </citation>
    <scope>NUCLEOTIDE SEQUENCE</scope>
</reference>
<dbReference type="EMBL" id="CM027680">
    <property type="protein sequence ID" value="KAG0547977.1"/>
    <property type="molecule type" value="Genomic_DNA"/>
</dbReference>